<evidence type="ECO:0000256" key="1">
    <source>
        <dbReference type="SAM" id="Phobius"/>
    </source>
</evidence>
<feature type="transmembrane region" description="Helical" evidence="1">
    <location>
        <begin position="311"/>
        <end position="335"/>
    </location>
</feature>
<dbReference type="OrthoDB" id="9813854at2"/>
<keyword evidence="1" id="KW-1133">Transmembrane helix</keyword>
<feature type="transmembrane region" description="Helical" evidence="1">
    <location>
        <begin position="95"/>
        <end position="113"/>
    </location>
</feature>
<feature type="transmembrane region" description="Helical" evidence="1">
    <location>
        <begin position="225"/>
        <end position="247"/>
    </location>
</feature>
<evidence type="ECO:0000313" key="2">
    <source>
        <dbReference type="EMBL" id="AOT71279.1"/>
    </source>
</evidence>
<dbReference type="STRING" id="1424294.Gferi_17990"/>
<dbReference type="RefSeq" id="WP_069978940.1">
    <property type="nucleotide sequence ID" value="NZ_CP017269.1"/>
</dbReference>
<feature type="transmembrane region" description="Helical" evidence="1">
    <location>
        <begin position="67"/>
        <end position="88"/>
    </location>
</feature>
<dbReference type="PANTHER" id="PTHR30199:SF0">
    <property type="entry name" value="INNER MEMBRANE PROTEIN YDCO"/>
    <property type="match status" value="1"/>
</dbReference>
<dbReference type="GO" id="GO:0042925">
    <property type="term" value="F:benzoate transmembrane transporter activity"/>
    <property type="evidence" value="ECO:0007669"/>
    <property type="project" value="InterPro"/>
</dbReference>
<dbReference type="PANTHER" id="PTHR30199">
    <property type="entry name" value="MFS FAMILY TRANSPORTER, PREDICTED SUBSTRATE BENZOATE"/>
    <property type="match status" value="1"/>
</dbReference>
<dbReference type="GO" id="GO:0005886">
    <property type="term" value="C:plasma membrane"/>
    <property type="evidence" value="ECO:0007669"/>
    <property type="project" value="TreeGrafter"/>
</dbReference>
<reference evidence="2 3" key="1">
    <citation type="submission" date="2016-09" db="EMBL/GenBank/DDBJ databases">
        <title>Genomic analysis reveals versatility of anaerobic energy metabolism of Geosporobacter ferrireducens IRF9 of phylum Firmicutes.</title>
        <authorList>
            <person name="Kim S.-J."/>
        </authorList>
    </citation>
    <scope>NUCLEOTIDE SEQUENCE [LARGE SCALE GENOMIC DNA]</scope>
    <source>
        <strain evidence="2 3">IRF9</strain>
    </source>
</reference>
<organism evidence="2 3">
    <name type="scientific">Geosporobacter ferrireducens</name>
    <dbReference type="NCBI Taxonomy" id="1424294"/>
    <lineage>
        <taxon>Bacteria</taxon>
        <taxon>Bacillati</taxon>
        <taxon>Bacillota</taxon>
        <taxon>Clostridia</taxon>
        <taxon>Peptostreptococcales</taxon>
        <taxon>Thermotaleaceae</taxon>
        <taxon>Geosporobacter</taxon>
    </lineage>
</organism>
<keyword evidence="1" id="KW-0472">Membrane</keyword>
<dbReference type="Pfam" id="PF03594">
    <property type="entry name" value="BenE"/>
    <property type="match status" value="1"/>
</dbReference>
<feature type="transmembrane region" description="Helical" evidence="1">
    <location>
        <begin position="371"/>
        <end position="404"/>
    </location>
</feature>
<dbReference type="Proteomes" id="UP000095743">
    <property type="component" value="Chromosome"/>
</dbReference>
<feature type="transmembrane region" description="Helical" evidence="1">
    <location>
        <begin position="341"/>
        <end position="359"/>
    </location>
</feature>
<feature type="transmembrane region" description="Helical" evidence="1">
    <location>
        <begin position="191"/>
        <end position="213"/>
    </location>
</feature>
<accession>A0A1D8GK49</accession>
<evidence type="ECO:0000313" key="3">
    <source>
        <dbReference type="Proteomes" id="UP000095743"/>
    </source>
</evidence>
<gene>
    <name evidence="2" type="ORF">Gferi_17990</name>
</gene>
<feature type="transmembrane region" description="Helical" evidence="1">
    <location>
        <begin position="119"/>
        <end position="135"/>
    </location>
</feature>
<proteinExistence type="predicted"/>
<protein>
    <submittedName>
        <fullName evidence="2">Benzoate transporter</fullName>
    </submittedName>
</protein>
<dbReference type="AlphaFoldDB" id="A0A1D8GK49"/>
<sequence length="414" mass="42693">MEMAEKKTTSLIESGPGIQSGLKDLRKHLNSKTITTGVVAAIFGVTGPALVTIKAATDAGYTEAQTVSWLFGIYVFGGLISLIMGLYYKMPITGAYSIPGASMLGAALVGFSFNEAAGAFMIAGLLVLLLGLSGLMGKVMKWLPLPIVMGMIGGAMVRFGTNIVNSTVAAPIIGFATLIGFFFIPKAMKKFPPVLGGMILGLITAVVTGQVNFATTEFSFIAPQLVVPSFNVSTILSVSVPLAALVVGAENAQAIGVLFAQGYKTPVNAMTIISGIGGIVSGLFGAHNANIAGPMTAICSSEESGAKEGRYAATVLNGILFASFGLIASIAIAFVTTLPSALINILAGLAMINVLTNAFKEGFGLNKFRMGAFTALVIAMSGITIIHIGSAFWALVGGVVVSLVAERKDFDEQN</sequence>
<dbReference type="KEGG" id="gfe:Gferi_17990"/>
<keyword evidence="3" id="KW-1185">Reference proteome</keyword>
<feature type="transmembrane region" description="Helical" evidence="1">
    <location>
        <begin position="166"/>
        <end position="184"/>
    </location>
</feature>
<name>A0A1D8GK49_9FIRM</name>
<dbReference type="InterPro" id="IPR004711">
    <property type="entry name" value="Benzoate_Transporter"/>
</dbReference>
<dbReference type="EMBL" id="CP017269">
    <property type="protein sequence ID" value="AOT71279.1"/>
    <property type="molecule type" value="Genomic_DNA"/>
</dbReference>
<keyword evidence="1" id="KW-0812">Transmembrane</keyword>
<feature type="transmembrane region" description="Helical" evidence="1">
    <location>
        <begin position="33"/>
        <end position="55"/>
    </location>
</feature>